<dbReference type="InParanoid" id="A0A2P5HY11"/>
<protein>
    <submittedName>
        <fullName evidence="2">Uncharacterized protein</fullName>
    </submittedName>
</protein>
<evidence type="ECO:0000313" key="2">
    <source>
        <dbReference type="EMBL" id="POS75134.1"/>
    </source>
</evidence>
<accession>A0A2P5HY11</accession>
<reference evidence="2" key="1">
    <citation type="submission" date="2017-09" db="EMBL/GenBank/DDBJ databases">
        <title>Polyketide synthases of a Diaporthe helianthi virulent isolate.</title>
        <authorList>
            <person name="Baroncelli R."/>
        </authorList>
    </citation>
    <scope>NUCLEOTIDE SEQUENCE [LARGE SCALE GENOMIC DNA]</scope>
    <source>
        <strain evidence="2">7/96</strain>
    </source>
</reference>
<keyword evidence="3" id="KW-1185">Reference proteome</keyword>
<feature type="region of interest" description="Disordered" evidence="1">
    <location>
        <begin position="120"/>
        <end position="188"/>
    </location>
</feature>
<sequence length="216" mass="24293">MYNQNGNRSAMGHCLSVTWCSGHDGHDGAQELRQIISEATDTSIAQYPIDDTTPVKAWVYETKLQSKINYKPLRPEDQRKALEVLNRHLPSWDQIEIPQPPALIPDKTAGLRPRVYTEVHLPLPPRSGTRRERREAAARPHGSPQKATSTKRGGNKVARRLKTLNWIQTDNNEEGNASIGGIEEDPPVLVVPDLVVTRPDGETRRLRDPNEYISTK</sequence>
<proteinExistence type="predicted"/>
<dbReference type="EMBL" id="MAVT02000525">
    <property type="protein sequence ID" value="POS75134.1"/>
    <property type="molecule type" value="Genomic_DNA"/>
</dbReference>
<feature type="compositionally biased region" description="Basic residues" evidence="1">
    <location>
        <begin position="153"/>
        <end position="162"/>
    </location>
</feature>
<dbReference type="AlphaFoldDB" id="A0A2P5HY11"/>
<dbReference type="OrthoDB" id="5234828at2759"/>
<evidence type="ECO:0000313" key="3">
    <source>
        <dbReference type="Proteomes" id="UP000094444"/>
    </source>
</evidence>
<dbReference type="Proteomes" id="UP000094444">
    <property type="component" value="Unassembled WGS sequence"/>
</dbReference>
<comment type="caution">
    <text evidence="2">The sequence shown here is derived from an EMBL/GenBank/DDBJ whole genome shotgun (WGS) entry which is preliminary data.</text>
</comment>
<name>A0A2P5HY11_DIAHE</name>
<organism evidence="2 3">
    <name type="scientific">Diaporthe helianthi</name>
    <dbReference type="NCBI Taxonomy" id="158607"/>
    <lineage>
        <taxon>Eukaryota</taxon>
        <taxon>Fungi</taxon>
        <taxon>Dikarya</taxon>
        <taxon>Ascomycota</taxon>
        <taxon>Pezizomycotina</taxon>
        <taxon>Sordariomycetes</taxon>
        <taxon>Sordariomycetidae</taxon>
        <taxon>Diaporthales</taxon>
        <taxon>Diaporthaceae</taxon>
        <taxon>Diaporthe</taxon>
    </lineage>
</organism>
<feature type="compositionally biased region" description="Basic and acidic residues" evidence="1">
    <location>
        <begin position="129"/>
        <end position="138"/>
    </location>
</feature>
<evidence type="ECO:0000256" key="1">
    <source>
        <dbReference type="SAM" id="MobiDB-lite"/>
    </source>
</evidence>
<gene>
    <name evidence="2" type="ORF">DHEL01_v206468</name>
</gene>